<evidence type="ECO:0000313" key="3">
    <source>
        <dbReference type="Proteomes" id="UP000821866"/>
    </source>
</evidence>
<organism evidence="2 3">
    <name type="scientific">Rhipicephalus microplus</name>
    <name type="common">Cattle tick</name>
    <name type="synonym">Boophilus microplus</name>
    <dbReference type="NCBI Taxonomy" id="6941"/>
    <lineage>
        <taxon>Eukaryota</taxon>
        <taxon>Metazoa</taxon>
        <taxon>Ecdysozoa</taxon>
        <taxon>Arthropoda</taxon>
        <taxon>Chelicerata</taxon>
        <taxon>Arachnida</taxon>
        <taxon>Acari</taxon>
        <taxon>Parasitiformes</taxon>
        <taxon>Ixodida</taxon>
        <taxon>Ixodoidea</taxon>
        <taxon>Ixodidae</taxon>
        <taxon>Rhipicephalinae</taxon>
        <taxon>Rhipicephalus</taxon>
        <taxon>Boophilus</taxon>
    </lineage>
</organism>
<protein>
    <recommendedName>
        <fullName evidence="1">TRAF1-6 MATH domain-containing protein</fullName>
    </recommendedName>
</protein>
<dbReference type="EMBL" id="JABSTU010000005">
    <property type="protein sequence ID" value="KAH8031403.1"/>
    <property type="molecule type" value="Genomic_DNA"/>
</dbReference>
<gene>
    <name evidence="2" type="ORF">HPB51_017175</name>
</gene>
<reference evidence="2" key="2">
    <citation type="submission" date="2021-09" db="EMBL/GenBank/DDBJ databases">
        <authorList>
            <person name="Jia N."/>
            <person name="Wang J."/>
            <person name="Shi W."/>
            <person name="Du L."/>
            <person name="Sun Y."/>
            <person name="Zhan W."/>
            <person name="Jiang J."/>
            <person name="Wang Q."/>
            <person name="Zhang B."/>
            <person name="Ji P."/>
            <person name="Sakyi L.B."/>
            <person name="Cui X."/>
            <person name="Yuan T."/>
            <person name="Jiang B."/>
            <person name="Yang W."/>
            <person name="Lam T.T.-Y."/>
            <person name="Chang Q."/>
            <person name="Ding S."/>
            <person name="Wang X."/>
            <person name="Zhu J."/>
            <person name="Ruan X."/>
            <person name="Zhao L."/>
            <person name="Wei J."/>
            <person name="Que T."/>
            <person name="Du C."/>
            <person name="Cheng J."/>
            <person name="Dai P."/>
            <person name="Han X."/>
            <person name="Huang E."/>
            <person name="Gao Y."/>
            <person name="Liu J."/>
            <person name="Shao H."/>
            <person name="Ye R."/>
            <person name="Li L."/>
            <person name="Wei W."/>
            <person name="Wang X."/>
            <person name="Wang C."/>
            <person name="Huo Q."/>
            <person name="Li W."/>
            <person name="Guo W."/>
            <person name="Chen H."/>
            <person name="Chen S."/>
            <person name="Zhou L."/>
            <person name="Zhou L."/>
            <person name="Ni X."/>
            <person name="Tian J."/>
            <person name="Zhou Y."/>
            <person name="Sheng Y."/>
            <person name="Liu T."/>
            <person name="Pan Y."/>
            <person name="Xia L."/>
            <person name="Li J."/>
            <person name="Zhao F."/>
            <person name="Cao W."/>
        </authorList>
    </citation>
    <scope>NUCLEOTIDE SEQUENCE</scope>
    <source>
        <strain evidence="2">Rmic-2018</strain>
        <tissue evidence="2">Larvae</tissue>
    </source>
</reference>
<dbReference type="Gene3D" id="2.60.210.10">
    <property type="entry name" value="Apoptosis, Tumor Necrosis Factor Receptor Associated Protein 2, Chain A"/>
    <property type="match status" value="1"/>
</dbReference>
<dbReference type="Pfam" id="PF21355">
    <property type="entry name" value="TRAF-mep_MATH"/>
    <property type="match status" value="1"/>
</dbReference>
<dbReference type="InterPro" id="IPR008974">
    <property type="entry name" value="TRAF-like"/>
</dbReference>
<comment type="caution">
    <text evidence="2">The sequence shown here is derived from an EMBL/GenBank/DDBJ whole genome shotgun (WGS) entry which is preliminary data.</text>
</comment>
<dbReference type="Proteomes" id="UP000821866">
    <property type="component" value="Chromosome 3"/>
</dbReference>
<accession>A0A9J6EA42</accession>
<dbReference type="InterPro" id="IPR049342">
    <property type="entry name" value="TRAF1-6_MATH_dom"/>
</dbReference>
<evidence type="ECO:0000259" key="1">
    <source>
        <dbReference type="Pfam" id="PF21355"/>
    </source>
</evidence>
<sequence>MGSSGSKEEPKNHPLGPVRHASKSGVFIQLLEFPGMYGYRDARLKSSKDTYSQALKCTLGGYTFAIQCRFLLDNDGDVTVAVVVFLQAGEWDNNVEWPFAKKVWVGITHPRDHEKDIWHRVYLTKPESTKRPEASRWNFGSYNREVKFRQLQHNGFIHDGKLYVNIELH</sequence>
<dbReference type="AlphaFoldDB" id="A0A9J6EA42"/>
<reference evidence="2" key="1">
    <citation type="journal article" date="2020" name="Cell">
        <title>Large-Scale Comparative Analyses of Tick Genomes Elucidate Their Genetic Diversity and Vector Capacities.</title>
        <authorList>
            <consortium name="Tick Genome and Microbiome Consortium (TIGMIC)"/>
            <person name="Jia N."/>
            <person name="Wang J."/>
            <person name="Shi W."/>
            <person name="Du L."/>
            <person name="Sun Y."/>
            <person name="Zhan W."/>
            <person name="Jiang J.F."/>
            <person name="Wang Q."/>
            <person name="Zhang B."/>
            <person name="Ji P."/>
            <person name="Bell-Sakyi L."/>
            <person name="Cui X.M."/>
            <person name="Yuan T.T."/>
            <person name="Jiang B.G."/>
            <person name="Yang W.F."/>
            <person name="Lam T.T."/>
            <person name="Chang Q.C."/>
            <person name="Ding S.J."/>
            <person name="Wang X.J."/>
            <person name="Zhu J.G."/>
            <person name="Ruan X.D."/>
            <person name="Zhao L."/>
            <person name="Wei J.T."/>
            <person name="Ye R.Z."/>
            <person name="Que T.C."/>
            <person name="Du C.H."/>
            <person name="Zhou Y.H."/>
            <person name="Cheng J.X."/>
            <person name="Dai P.F."/>
            <person name="Guo W.B."/>
            <person name="Han X.H."/>
            <person name="Huang E.J."/>
            <person name="Li L.F."/>
            <person name="Wei W."/>
            <person name="Gao Y.C."/>
            <person name="Liu J.Z."/>
            <person name="Shao H.Z."/>
            <person name="Wang X."/>
            <person name="Wang C.C."/>
            <person name="Yang T.C."/>
            <person name="Huo Q.B."/>
            <person name="Li W."/>
            <person name="Chen H.Y."/>
            <person name="Chen S.E."/>
            <person name="Zhou L.G."/>
            <person name="Ni X.B."/>
            <person name="Tian J.H."/>
            <person name="Sheng Y."/>
            <person name="Liu T."/>
            <person name="Pan Y.S."/>
            <person name="Xia L.Y."/>
            <person name="Li J."/>
            <person name="Zhao F."/>
            <person name="Cao W.C."/>
        </authorList>
    </citation>
    <scope>NUCLEOTIDE SEQUENCE</scope>
    <source>
        <strain evidence="2">Rmic-2018</strain>
    </source>
</reference>
<name>A0A9J6EA42_RHIMP</name>
<feature type="domain" description="TRAF1-6 MATH" evidence="1">
    <location>
        <begin position="50"/>
        <end position="164"/>
    </location>
</feature>
<proteinExistence type="predicted"/>
<dbReference type="SUPFAM" id="SSF49599">
    <property type="entry name" value="TRAF domain-like"/>
    <property type="match status" value="1"/>
</dbReference>
<keyword evidence="3" id="KW-1185">Reference proteome</keyword>
<evidence type="ECO:0000313" key="2">
    <source>
        <dbReference type="EMBL" id="KAH8031403.1"/>
    </source>
</evidence>